<dbReference type="EMBL" id="CP060131">
    <property type="protein sequence ID" value="QNG51909.1"/>
    <property type="molecule type" value="Genomic_DNA"/>
</dbReference>
<protein>
    <submittedName>
        <fullName evidence="3">TatD family hydrolase</fullName>
    </submittedName>
</protein>
<accession>A0A7G7MGJ8</accession>
<dbReference type="PANTHER" id="PTHR46124:SF2">
    <property type="entry name" value="D-AMINOACYL-TRNA DEACYLASE"/>
    <property type="match status" value="1"/>
</dbReference>
<dbReference type="Pfam" id="PF01026">
    <property type="entry name" value="TatD_DNase"/>
    <property type="match status" value="1"/>
</dbReference>
<dbReference type="InterPro" id="IPR001130">
    <property type="entry name" value="TatD-like"/>
</dbReference>
<evidence type="ECO:0000313" key="3">
    <source>
        <dbReference type="EMBL" id="QNG51909.1"/>
    </source>
</evidence>
<keyword evidence="1 3" id="KW-0378">Hydrolase</keyword>
<dbReference type="RefSeq" id="WP_185718661.1">
    <property type="nucleotide sequence ID" value="NZ_BAAAWI010000001.1"/>
</dbReference>
<dbReference type="KEGG" id="ppel:H6H00_28085"/>
<dbReference type="PROSITE" id="PS01137">
    <property type="entry name" value="TATD_1"/>
    <property type="match status" value="1"/>
</dbReference>
<feature type="binding site" evidence="2">
    <location>
        <position position="89"/>
    </location>
    <ligand>
        <name>a divalent metal cation</name>
        <dbReference type="ChEBI" id="CHEBI:60240"/>
        <label>1</label>
    </ligand>
</feature>
<organism evidence="3 4">
    <name type="scientific">Pseudonocardia petroleophila</name>
    <dbReference type="NCBI Taxonomy" id="37331"/>
    <lineage>
        <taxon>Bacteria</taxon>
        <taxon>Bacillati</taxon>
        <taxon>Actinomycetota</taxon>
        <taxon>Actinomycetes</taxon>
        <taxon>Pseudonocardiales</taxon>
        <taxon>Pseudonocardiaceae</taxon>
        <taxon>Pseudonocardia</taxon>
    </lineage>
</organism>
<dbReference type="SUPFAM" id="SSF51556">
    <property type="entry name" value="Metallo-dependent hydrolases"/>
    <property type="match status" value="1"/>
</dbReference>
<dbReference type="Gene3D" id="3.20.20.140">
    <property type="entry name" value="Metal-dependent hydrolases"/>
    <property type="match status" value="1"/>
</dbReference>
<proteinExistence type="predicted"/>
<dbReference type="AlphaFoldDB" id="A0A7G7MGJ8"/>
<dbReference type="CDD" id="cd01310">
    <property type="entry name" value="TatD_DNAse"/>
    <property type="match status" value="1"/>
</dbReference>
<dbReference type="GO" id="GO:0046872">
    <property type="term" value="F:metal ion binding"/>
    <property type="evidence" value="ECO:0007669"/>
    <property type="project" value="UniProtKB-KW"/>
</dbReference>
<dbReference type="Proteomes" id="UP000515728">
    <property type="component" value="Chromosome"/>
</dbReference>
<feature type="binding site" evidence="2">
    <location>
        <position position="11"/>
    </location>
    <ligand>
        <name>a divalent metal cation</name>
        <dbReference type="ChEBI" id="CHEBI:60240"/>
        <label>1</label>
    </ligand>
</feature>
<keyword evidence="4" id="KW-1185">Reference proteome</keyword>
<feature type="binding site" evidence="2">
    <location>
        <position position="126"/>
    </location>
    <ligand>
        <name>a divalent metal cation</name>
        <dbReference type="ChEBI" id="CHEBI:60240"/>
        <label>2</label>
    </ligand>
</feature>
<dbReference type="GO" id="GO:0016788">
    <property type="term" value="F:hydrolase activity, acting on ester bonds"/>
    <property type="evidence" value="ECO:0007669"/>
    <property type="project" value="InterPro"/>
</dbReference>
<dbReference type="InterPro" id="IPR018228">
    <property type="entry name" value="DNase_TatD-rel_CS"/>
</dbReference>
<evidence type="ECO:0000256" key="2">
    <source>
        <dbReference type="PIRSR" id="PIRSR005902-1"/>
    </source>
</evidence>
<feature type="binding site" evidence="2">
    <location>
        <position position="196"/>
    </location>
    <ligand>
        <name>a divalent metal cation</name>
        <dbReference type="ChEBI" id="CHEBI:60240"/>
        <label>1</label>
    </ligand>
</feature>
<name>A0A7G7MGJ8_9PSEU</name>
<evidence type="ECO:0000313" key="4">
    <source>
        <dbReference type="Proteomes" id="UP000515728"/>
    </source>
</evidence>
<reference evidence="3 4" key="1">
    <citation type="submission" date="2020-08" db="EMBL/GenBank/DDBJ databases">
        <authorList>
            <person name="Mo P."/>
        </authorList>
    </citation>
    <scope>NUCLEOTIDE SEQUENCE [LARGE SCALE GENOMIC DNA]</scope>
    <source>
        <strain evidence="3 4">CGMCC 4.1532</strain>
    </source>
</reference>
<sequence length="259" mass="28371">MTATLIDTHCHIDAYNDPVSVLDQAAARGVQIVAVTEGPGAYRRLRTRLGRREGVHVALGFHPLRVGNVAPYDLARFFRLLPQTSWIGEIGLDFSRSGVATKKQQLKVFEAILSDPQVRTRPLTVHSRGAERETVARLAQAQVNAILHWYTGPLSVVDDALAAGLWFSVNPAMTRSAKIAAVLQRIPAERVLLETDGPYSRCNNRPTVPVDIKTTVRHLAQLWGISSEDAEATISRNQQGLLGRDTTVRSVEPGLGQSD</sequence>
<feature type="binding site" evidence="2">
    <location>
        <position position="9"/>
    </location>
    <ligand>
        <name>a divalent metal cation</name>
        <dbReference type="ChEBI" id="CHEBI:60240"/>
        <label>1</label>
    </ligand>
</feature>
<evidence type="ECO:0000256" key="1">
    <source>
        <dbReference type="ARBA" id="ARBA00022801"/>
    </source>
</evidence>
<feature type="binding site" evidence="2">
    <location>
        <position position="148"/>
    </location>
    <ligand>
        <name>a divalent metal cation</name>
        <dbReference type="ChEBI" id="CHEBI:60240"/>
        <label>2</label>
    </ligand>
</feature>
<gene>
    <name evidence="3" type="ORF">H6H00_28085</name>
</gene>
<dbReference type="PIRSF" id="PIRSF005902">
    <property type="entry name" value="DNase_TatD"/>
    <property type="match status" value="1"/>
</dbReference>
<dbReference type="InterPro" id="IPR032466">
    <property type="entry name" value="Metal_Hydrolase"/>
</dbReference>
<dbReference type="PANTHER" id="PTHR46124">
    <property type="entry name" value="D-AMINOACYL-TRNA DEACYLASE"/>
    <property type="match status" value="1"/>
</dbReference>
<keyword evidence="2" id="KW-0479">Metal-binding</keyword>